<dbReference type="AlphaFoldDB" id="B2JR35"/>
<dbReference type="EMBL" id="CP001044">
    <property type="protein sequence ID" value="ACC73726.1"/>
    <property type="molecule type" value="Genomic_DNA"/>
</dbReference>
<proteinExistence type="predicted"/>
<dbReference type="KEGG" id="bph:Bphy_4616"/>
<evidence type="ECO:0000313" key="1">
    <source>
        <dbReference type="EMBL" id="ACC73726.1"/>
    </source>
</evidence>
<accession>B2JR35</accession>
<keyword evidence="2" id="KW-1185">Reference proteome</keyword>
<dbReference type="HOGENOM" id="CLU_2141176_0_0_4"/>
<name>B2JR35_PARP8</name>
<organism evidence="1 2">
    <name type="scientific">Paraburkholderia phymatum (strain DSM 17167 / CIP 108236 / LMG 21445 / STM815)</name>
    <name type="common">Burkholderia phymatum</name>
    <dbReference type="NCBI Taxonomy" id="391038"/>
    <lineage>
        <taxon>Bacteria</taxon>
        <taxon>Pseudomonadati</taxon>
        <taxon>Pseudomonadota</taxon>
        <taxon>Betaproteobacteria</taxon>
        <taxon>Burkholderiales</taxon>
        <taxon>Burkholderiaceae</taxon>
        <taxon>Paraburkholderia</taxon>
    </lineage>
</organism>
<dbReference type="Proteomes" id="UP000001192">
    <property type="component" value="Chromosome 2"/>
</dbReference>
<evidence type="ECO:0000313" key="2">
    <source>
        <dbReference type="Proteomes" id="UP000001192"/>
    </source>
</evidence>
<protein>
    <submittedName>
        <fullName evidence="1">Uncharacterized protein</fullName>
    </submittedName>
</protein>
<gene>
    <name evidence="1" type="ordered locus">Bphy_4616</name>
</gene>
<reference evidence="2" key="1">
    <citation type="journal article" date="2014" name="Stand. Genomic Sci.">
        <title>Complete genome sequence of Burkholderia phymatum STM815(T), a broad host range and efficient nitrogen-fixing symbiont of Mimosa species.</title>
        <authorList>
            <person name="Moulin L."/>
            <person name="Klonowska A."/>
            <person name="Caroline B."/>
            <person name="Booth K."/>
            <person name="Vriezen J.A."/>
            <person name="Melkonian R."/>
            <person name="James E.K."/>
            <person name="Young J.P."/>
            <person name="Bena G."/>
            <person name="Hauser L."/>
            <person name="Land M."/>
            <person name="Kyrpides N."/>
            <person name="Bruce D."/>
            <person name="Chain P."/>
            <person name="Copeland A."/>
            <person name="Pitluck S."/>
            <person name="Woyke T."/>
            <person name="Lizotte-Waniewski M."/>
            <person name="Bristow J."/>
            <person name="Riley M."/>
        </authorList>
    </citation>
    <scope>NUCLEOTIDE SEQUENCE [LARGE SCALE GENOMIC DNA]</scope>
    <source>
        <strain evidence="2">DSM 17167 / CIP 108236 / LMG 21445 / STM815</strain>
    </source>
</reference>
<sequence length="112" mass="12672">MCGVIGSALRNHSPAFKYFFAALNVLEHPQKTCTARWIQDGAQAFAVISSRRDERSDCRVECWASVERLGPGDSRRSDRETRDAALGMSHLPESMMNRLFDRVLDEAAWVNQ</sequence>